<evidence type="ECO:0000313" key="1">
    <source>
        <dbReference type="EMBL" id="OGD68089.1"/>
    </source>
</evidence>
<protein>
    <submittedName>
        <fullName evidence="1">Uncharacterized protein</fullName>
    </submittedName>
</protein>
<dbReference type="AlphaFoldDB" id="A0A1F5EL10"/>
<evidence type="ECO:0000313" key="2">
    <source>
        <dbReference type="Proteomes" id="UP000185891"/>
    </source>
</evidence>
<dbReference type="Proteomes" id="UP000185891">
    <property type="component" value="Unassembled WGS sequence"/>
</dbReference>
<accession>A0A1F5EL10</accession>
<name>A0A1F5EL10_9BACT</name>
<gene>
    <name evidence="1" type="ORF">A3E89_00805</name>
</gene>
<comment type="caution">
    <text evidence="1">The sequence shown here is derived from an EMBL/GenBank/DDBJ whole genome shotgun (WGS) entry which is preliminary data.</text>
</comment>
<dbReference type="EMBL" id="MFAA01000043">
    <property type="protein sequence ID" value="OGD68089.1"/>
    <property type="molecule type" value="Genomic_DNA"/>
</dbReference>
<organism evidence="1 2">
    <name type="scientific">Candidatus Campbellbacteria bacterium RIFCSPHIGHO2_12_FULL_35_10</name>
    <dbReference type="NCBI Taxonomy" id="1797578"/>
    <lineage>
        <taxon>Bacteria</taxon>
        <taxon>Candidatus Campbelliibacteriota</taxon>
    </lineage>
</organism>
<sequence>MGKEQQQKLNEYAKLCAHNIIETAHFTYNAPRGITIVKVCIEILEKEIEKTKSHKKRTPSRTSGLGISLAKGIITNPGLCSKEKKFVVEVCIWTLKERIREIQPKQAEPDYKEARYGSKKPR</sequence>
<proteinExistence type="predicted"/>
<reference evidence="1 2" key="1">
    <citation type="journal article" date="2016" name="Nat. Commun.">
        <title>Thousands of microbial genomes shed light on interconnected biogeochemical processes in an aquifer system.</title>
        <authorList>
            <person name="Anantharaman K."/>
            <person name="Brown C.T."/>
            <person name="Hug L.A."/>
            <person name="Sharon I."/>
            <person name="Castelle C.J."/>
            <person name="Probst A.J."/>
            <person name="Thomas B.C."/>
            <person name="Singh A."/>
            <person name="Wilkins M.J."/>
            <person name="Karaoz U."/>
            <person name="Brodie E.L."/>
            <person name="Williams K.H."/>
            <person name="Hubbard S.S."/>
            <person name="Banfield J.F."/>
        </authorList>
    </citation>
    <scope>NUCLEOTIDE SEQUENCE [LARGE SCALE GENOMIC DNA]</scope>
</reference>